<dbReference type="Gene3D" id="3.40.50.1370">
    <property type="entry name" value="Aspartate/ornithine carbamoyltransferase"/>
    <property type="match status" value="2"/>
</dbReference>
<dbReference type="InterPro" id="IPR006130">
    <property type="entry name" value="Asp/Orn_carbamoylTrfase"/>
</dbReference>
<keyword evidence="8" id="KW-0055">Arginine biosynthesis</keyword>
<dbReference type="EMBL" id="AHMS02000020">
    <property type="protein sequence ID" value="EMN18201.1"/>
    <property type="molecule type" value="Genomic_DNA"/>
</dbReference>
<dbReference type="SUPFAM" id="SSF53671">
    <property type="entry name" value="Aspartate/ornithine carbamoyltransferase"/>
    <property type="match status" value="1"/>
</dbReference>
<dbReference type="PANTHER" id="PTHR45753">
    <property type="entry name" value="ORNITHINE CARBAMOYLTRANSFERASE, MITOCHONDRIAL"/>
    <property type="match status" value="1"/>
</dbReference>
<dbReference type="GO" id="GO:0004585">
    <property type="term" value="F:ornithine carbamoyltransferase activity"/>
    <property type="evidence" value="ECO:0007669"/>
    <property type="project" value="UniProtKB-EC"/>
</dbReference>
<evidence type="ECO:0000256" key="1">
    <source>
        <dbReference type="ARBA" id="ARBA00003822"/>
    </source>
</evidence>
<dbReference type="EC" id="2.1.3.3" evidence="5"/>
<keyword evidence="10 12" id="KW-0808">Transferase</keyword>
<dbReference type="PROSITE" id="PS00097">
    <property type="entry name" value="CARBAMOYLTRANSFERASE"/>
    <property type="match status" value="1"/>
</dbReference>
<comment type="function">
    <text evidence="1">Reversibly catalyzes the transfer of the carbamoyl group from carbamoyl phosphate (CP) to the N(epsilon) atom of ornithine (ORN) to produce L-citrulline.</text>
</comment>
<protein>
    <recommendedName>
        <fullName evidence="6">Ornithine carbamoyltransferase</fullName>
        <ecNumber evidence="5">2.1.3.3</ecNumber>
    </recommendedName>
</protein>
<evidence type="ECO:0000256" key="12">
    <source>
        <dbReference type="RuleBase" id="RU003634"/>
    </source>
</evidence>
<dbReference type="GO" id="GO:0005737">
    <property type="term" value="C:cytoplasm"/>
    <property type="evidence" value="ECO:0007669"/>
    <property type="project" value="UniProtKB-SubCell"/>
</dbReference>
<dbReference type="InterPro" id="IPR006132">
    <property type="entry name" value="Asp/Orn_carbamoyltranf_P-bd"/>
</dbReference>
<comment type="catalytic activity">
    <reaction evidence="11">
        <text>carbamoyl phosphate + L-ornithine = L-citrulline + phosphate + H(+)</text>
        <dbReference type="Rhea" id="RHEA:19513"/>
        <dbReference type="ChEBI" id="CHEBI:15378"/>
        <dbReference type="ChEBI" id="CHEBI:43474"/>
        <dbReference type="ChEBI" id="CHEBI:46911"/>
        <dbReference type="ChEBI" id="CHEBI:57743"/>
        <dbReference type="ChEBI" id="CHEBI:58228"/>
        <dbReference type="EC" id="2.1.3.3"/>
    </reaction>
</comment>
<dbReference type="InterPro" id="IPR036901">
    <property type="entry name" value="Asp/Orn_carbamoylTrfase_sf"/>
</dbReference>
<evidence type="ECO:0000256" key="7">
    <source>
        <dbReference type="ARBA" id="ARBA00022490"/>
    </source>
</evidence>
<comment type="similarity">
    <text evidence="4">Belongs to the aspartate/ornithine carbamoyltransferase superfamily. OTCase family.</text>
</comment>
<proteinExistence type="inferred from homology"/>
<dbReference type="InterPro" id="IPR002292">
    <property type="entry name" value="Orn/put_carbamltrans"/>
</dbReference>
<dbReference type="GO" id="GO:0006526">
    <property type="term" value="P:L-arginine biosynthetic process"/>
    <property type="evidence" value="ECO:0007669"/>
    <property type="project" value="UniProtKB-KW"/>
</dbReference>
<evidence type="ECO:0000256" key="3">
    <source>
        <dbReference type="ARBA" id="ARBA00004975"/>
    </source>
</evidence>
<evidence type="ECO:0000313" key="15">
    <source>
        <dbReference type="EMBL" id="EMN18201.1"/>
    </source>
</evidence>
<dbReference type="FunFam" id="3.40.50.1370:FF:000026">
    <property type="entry name" value="Ornithine carbamoyltransferase"/>
    <property type="match status" value="1"/>
</dbReference>
<feature type="domain" description="Aspartate/ornithine carbamoyltransferase carbamoyl-P binding" evidence="14">
    <location>
        <begin position="26"/>
        <end position="161"/>
    </location>
</feature>
<keyword evidence="7" id="KW-0963">Cytoplasm</keyword>
<evidence type="ECO:0000256" key="4">
    <source>
        <dbReference type="ARBA" id="ARBA00007805"/>
    </source>
</evidence>
<keyword evidence="9" id="KW-0028">Amino-acid biosynthesis</keyword>
<dbReference type="InterPro" id="IPR006131">
    <property type="entry name" value="Asp_carbamoyltransf_Asp/Orn-bd"/>
</dbReference>
<evidence type="ECO:0000259" key="13">
    <source>
        <dbReference type="Pfam" id="PF00185"/>
    </source>
</evidence>
<accession>A0ABC9SKI8</accession>
<comment type="subcellular location">
    <subcellularLocation>
        <location evidence="2">Cytoplasm</location>
    </subcellularLocation>
</comment>
<dbReference type="Pfam" id="PF02729">
    <property type="entry name" value="OTCace_N"/>
    <property type="match status" value="1"/>
</dbReference>
<name>A0ABC9SKI8_LEPBO</name>
<evidence type="ECO:0000313" key="16">
    <source>
        <dbReference type="Proteomes" id="UP000012166"/>
    </source>
</evidence>
<dbReference type="AlphaFoldDB" id="A0ABC9SKI8"/>
<comment type="caution">
    <text evidence="15">The sequence shown here is derived from an EMBL/GenBank/DDBJ whole genome shotgun (WGS) entry which is preliminary data.</text>
</comment>
<evidence type="ECO:0000259" key="14">
    <source>
        <dbReference type="Pfam" id="PF02729"/>
    </source>
</evidence>
<dbReference type="PRINTS" id="PR00100">
    <property type="entry name" value="AOTCASE"/>
</dbReference>
<gene>
    <name evidence="15" type="ORF">LEP1GSC056_1621</name>
</gene>
<evidence type="ECO:0000256" key="5">
    <source>
        <dbReference type="ARBA" id="ARBA00013007"/>
    </source>
</evidence>
<evidence type="ECO:0000256" key="6">
    <source>
        <dbReference type="ARBA" id="ARBA00016634"/>
    </source>
</evidence>
<dbReference type="NCBIfam" id="NF011379">
    <property type="entry name" value="PRK14804.1"/>
    <property type="match status" value="1"/>
</dbReference>
<comment type="pathway">
    <text evidence="3">Amino-acid biosynthesis; L-arginine biosynthesis; L-arginine from L-ornithine and carbamoyl phosphate: step 1/3.</text>
</comment>
<sequence>MVFFIYETTPILFFVYKTRMSESNIKHLISWEDWSDSEILDLVNFAVHVKKNRVNYAGHMSGRSLAMLFQKTSTRTRVSFEVAMTEMGGHGIYLDWMASNFQLSDIDLEARYLSRNVSVIMARLKKHEDLLLMKNGSQVPVINGCDNMFHPCQSLADIMTIALDAPERPLNQTKLTYIGVHNNVVNSLIGITAALGVHLTLVTPIKENIHPQTVERAKSKGTLTWEQNLEKSVKDADYVYTDTWLDMEFFNDPSYADKKKQRMELMMPYQINSSLMEKTNAKVMHDMPIHAGYEITREVVLSQRSIIFQQAENRLDAQKAVILKLLEV</sequence>
<evidence type="ECO:0000256" key="2">
    <source>
        <dbReference type="ARBA" id="ARBA00004496"/>
    </source>
</evidence>
<feature type="domain" description="Aspartate/ornithine carbamoyltransferase Asp/Orn-binding" evidence="13">
    <location>
        <begin position="172"/>
        <end position="323"/>
    </location>
</feature>
<dbReference type="PRINTS" id="PR00102">
    <property type="entry name" value="OTCASE"/>
</dbReference>
<dbReference type="PANTHER" id="PTHR45753:SF3">
    <property type="entry name" value="ORNITHINE TRANSCARBAMYLASE, MITOCHONDRIAL"/>
    <property type="match status" value="1"/>
</dbReference>
<evidence type="ECO:0000256" key="8">
    <source>
        <dbReference type="ARBA" id="ARBA00022571"/>
    </source>
</evidence>
<dbReference type="Pfam" id="PF00185">
    <property type="entry name" value="OTCace"/>
    <property type="match status" value="1"/>
</dbReference>
<reference evidence="15 16" key="1">
    <citation type="submission" date="2013-01" db="EMBL/GenBank/DDBJ databases">
        <authorList>
            <person name="Harkins D.M."/>
            <person name="Durkin A.S."/>
            <person name="Brinkac L.M."/>
            <person name="Haft D.H."/>
            <person name="Selengut J.D."/>
            <person name="Sanka R."/>
            <person name="DePew J."/>
            <person name="Purushe J."/>
            <person name="Hartskeerl R.A."/>
            <person name="Ahmed A."/>
            <person name="van der Linden H."/>
            <person name="Goris M.G.A."/>
            <person name="Vinetz J.M."/>
            <person name="Sutton G.G."/>
            <person name="Nierman W.C."/>
            <person name="Fouts D.E."/>
        </authorList>
    </citation>
    <scope>NUCLEOTIDE SEQUENCE [LARGE SCALE GENOMIC DNA]</scope>
    <source>
        <strain evidence="15 16">Brem 328</strain>
    </source>
</reference>
<organism evidence="15 16">
    <name type="scientific">Leptospira borgpetersenii str. Brem 328</name>
    <dbReference type="NCBI Taxonomy" id="1049780"/>
    <lineage>
        <taxon>Bacteria</taxon>
        <taxon>Pseudomonadati</taxon>
        <taxon>Spirochaetota</taxon>
        <taxon>Spirochaetia</taxon>
        <taxon>Leptospirales</taxon>
        <taxon>Leptospiraceae</taxon>
        <taxon>Leptospira</taxon>
    </lineage>
</organism>
<evidence type="ECO:0000256" key="11">
    <source>
        <dbReference type="ARBA" id="ARBA00048772"/>
    </source>
</evidence>
<evidence type="ECO:0000256" key="9">
    <source>
        <dbReference type="ARBA" id="ARBA00022605"/>
    </source>
</evidence>
<evidence type="ECO:0000256" key="10">
    <source>
        <dbReference type="ARBA" id="ARBA00022679"/>
    </source>
</evidence>
<dbReference type="Proteomes" id="UP000012166">
    <property type="component" value="Unassembled WGS sequence"/>
</dbReference>